<evidence type="ECO:0000313" key="2">
    <source>
        <dbReference type="Proteomes" id="UP001138997"/>
    </source>
</evidence>
<dbReference type="Proteomes" id="UP001138997">
    <property type="component" value="Unassembled WGS sequence"/>
</dbReference>
<reference evidence="1" key="1">
    <citation type="submission" date="2021-11" db="EMBL/GenBank/DDBJ databases">
        <title>Streptomyces corallinus and Kineosporia corallina sp. nov., two new coral-derived marine actinobacteria.</title>
        <authorList>
            <person name="Buangrab K."/>
            <person name="Sutthacheep M."/>
            <person name="Yeemin T."/>
            <person name="Harunari E."/>
            <person name="Igarashi Y."/>
            <person name="Sripreechasak P."/>
            <person name="Kanchanasin P."/>
            <person name="Tanasupawat S."/>
            <person name="Phongsopitanun W."/>
        </authorList>
    </citation>
    <scope>NUCLEOTIDE SEQUENCE</scope>
    <source>
        <strain evidence="1">JCM 31032</strain>
    </source>
</reference>
<dbReference type="RefSeq" id="WP_231449540.1">
    <property type="nucleotide sequence ID" value="NZ_JAJOMB010000033.1"/>
</dbReference>
<accession>A0A9X1SYA4</accession>
<proteinExistence type="predicted"/>
<dbReference type="EMBL" id="JAJOMB010000033">
    <property type="protein sequence ID" value="MCD5316689.1"/>
    <property type="molecule type" value="Genomic_DNA"/>
</dbReference>
<gene>
    <name evidence="1" type="ORF">LR394_37910</name>
</gene>
<comment type="caution">
    <text evidence="1">The sequence shown here is derived from an EMBL/GenBank/DDBJ whole genome shotgun (WGS) entry which is preliminary data.</text>
</comment>
<name>A0A9X1SYA4_9ACTN</name>
<dbReference type="AlphaFoldDB" id="A0A9X1SYA4"/>
<evidence type="ECO:0000313" key="1">
    <source>
        <dbReference type="EMBL" id="MCD5316689.1"/>
    </source>
</evidence>
<protein>
    <submittedName>
        <fullName evidence="1">Uncharacterized protein</fullName>
    </submittedName>
</protein>
<organism evidence="1 2">
    <name type="scientific">Kineosporia babensis</name>
    <dbReference type="NCBI Taxonomy" id="499548"/>
    <lineage>
        <taxon>Bacteria</taxon>
        <taxon>Bacillati</taxon>
        <taxon>Actinomycetota</taxon>
        <taxon>Actinomycetes</taxon>
        <taxon>Kineosporiales</taxon>
        <taxon>Kineosporiaceae</taxon>
        <taxon>Kineosporia</taxon>
    </lineage>
</organism>
<sequence>MSIGPIGDLGETSTAIGQQAQFLAQQNELRTQNAQALTDQQARLANQAQRTDSAQQAVLDRQDERQIQLEAQLEAQQRADDIQASLETFGIQQAQLQDQILIDQGLEASQEVIADQNDLSAVQQGLDQTAVDAFLNENTTVSSVSEAIEEFQQIEDATGLQVSEMTVTFTQSGSEIDTQL</sequence>
<keyword evidence="2" id="KW-1185">Reference proteome</keyword>